<comment type="caution">
    <text evidence="10">The sequence shown here is derived from an EMBL/GenBank/DDBJ whole genome shotgun (WGS) entry which is preliminary data.</text>
</comment>
<dbReference type="GO" id="GO:0007020">
    <property type="term" value="P:microtubule nucleation"/>
    <property type="evidence" value="ECO:0007669"/>
    <property type="project" value="InterPro"/>
</dbReference>
<name>X6LRN1_RETFI</name>
<gene>
    <name evidence="10" type="ORF">RFI_33610</name>
</gene>
<accession>X6LRN1</accession>
<dbReference type="Proteomes" id="UP000023152">
    <property type="component" value="Unassembled WGS sequence"/>
</dbReference>
<dbReference type="InterPro" id="IPR002454">
    <property type="entry name" value="Gamma_tubulin"/>
</dbReference>
<dbReference type="InterPro" id="IPR000217">
    <property type="entry name" value="Tubulin"/>
</dbReference>
<dbReference type="AlphaFoldDB" id="X6LRN1"/>
<evidence type="ECO:0000256" key="4">
    <source>
        <dbReference type="ARBA" id="ARBA00022490"/>
    </source>
</evidence>
<feature type="non-terminal residue" evidence="10">
    <location>
        <position position="1"/>
    </location>
</feature>
<keyword evidence="6" id="KW-0547">Nucleotide-binding</keyword>
<proteinExistence type="inferred from homology"/>
<dbReference type="GO" id="GO:0000930">
    <property type="term" value="C:gamma-tubulin complex"/>
    <property type="evidence" value="ECO:0007669"/>
    <property type="project" value="InterPro"/>
</dbReference>
<evidence type="ECO:0000313" key="10">
    <source>
        <dbReference type="EMBL" id="ETO03792.1"/>
    </source>
</evidence>
<keyword evidence="7" id="KW-0342">GTP-binding</keyword>
<sequence length="152" mass="17296">FFFFFKKKKKKKRYPGYMNNDLVGLIASLVPTPRVHFLMTSFTPLVIKGAQRRIQKTSVLDVMRRLLQPKNIMVSCGTKKGVYVSILDIIRGDVDPTDIHKSLQRIREKKIVNFIPWGPASIQVALSKQSPYANVPYRVSGCMMANHSNLGN</sequence>
<keyword evidence="5" id="KW-0493">Microtubule</keyword>
<dbReference type="GO" id="GO:0005525">
    <property type="term" value="F:GTP binding"/>
    <property type="evidence" value="ECO:0007669"/>
    <property type="project" value="UniProtKB-KW"/>
</dbReference>
<feature type="non-terminal residue" evidence="10">
    <location>
        <position position="152"/>
    </location>
</feature>
<dbReference type="InterPro" id="IPR008280">
    <property type="entry name" value="Tub_FtsZ_C"/>
</dbReference>
<reference evidence="10 11" key="1">
    <citation type="journal article" date="2013" name="Curr. Biol.">
        <title>The Genome of the Foraminiferan Reticulomyxa filosa.</title>
        <authorList>
            <person name="Glockner G."/>
            <person name="Hulsmann N."/>
            <person name="Schleicher M."/>
            <person name="Noegel A.A."/>
            <person name="Eichinger L."/>
            <person name="Gallinger C."/>
            <person name="Pawlowski J."/>
            <person name="Sierra R."/>
            <person name="Euteneuer U."/>
            <person name="Pillet L."/>
            <person name="Moustafa A."/>
            <person name="Platzer M."/>
            <person name="Groth M."/>
            <person name="Szafranski K."/>
            <person name="Schliwa M."/>
        </authorList>
    </citation>
    <scope>NUCLEOTIDE SEQUENCE [LARGE SCALE GENOMIC DNA]</scope>
</reference>
<dbReference type="OrthoDB" id="10249382at2759"/>
<protein>
    <submittedName>
        <fullName evidence="10">Gamma-tubulin</fullName>
    </submittedName>
</protein>
<dbReference type="GO" id="GO:0005874">
    <property type="term" value="C:microtubule"/>
    <property type="evidence" value="ECO:0007669"/>
    <property type="project" value="UniProtKB-KW"/>
</dbReference>
<organism evidence="10 11">
    <name type="scientific">Reticulomyxa filosa</name>
    <dbReference type="NCBI Taxonomy" id="46433"/>
    <lineage>
        <taxon>Eukaryota</taxon>
        <taxon>Sar</taxon>
        <taxon>Rhizaria</taxon>
        <taxon>Retaria</taxon>
        <taxon>Foraminifera</taxon>
        <taxon>Monothalamids</taxon>
        <taxon>Reticulomyxidae</taxon>
        <taxon>Reticulomyxa</taxon>
    </lineage>
</organism>
<evidence type="ECO:0000256" key="1">
    <source>
        <dbReference type="ARBA" id="ARBA00004079"/>
    </source>
</evidence>
<dbReference type="SMART" id="SM00865">
    <property type="entry name" value="Tubulin_C"/>
    <property type="match status" value="1"/>
</dbReference>
<dbReference type="PRINTS" id="PR01164">
    <property type="entry name" value="GAMMATUBULIN"/>
</dbReference>
<evidence type="ECO:0000259" key="9">
    <source>
        <dbReference type="SMART" id="SM00865"/>
    </source>
</evidence>
<evidence type="ECO:0000256" key="6">
    <source>
        <dbReference type="ARBA" id="ARBA00022741"/>
    </source>
</evidence>
<evidence type="ECO:0000256" key="7">
    <source>
        <dbReference type="ARBA" id="ARBA00023134"/>
    </source>
</evidence>
<evidence type="ECO:0000256" key="2">
    <source>
        <dbReference type="ARBA" id="ARBA00004245"/>
    </source>
</evidence>
<evidence type="ECO:0000313" key="11">
    <source>
        <dbReference type="Proteomes" id="UP000023152"/>
    </source>
</evidence>
<evidence type="ECO:0000256" key="3">
    <source>
        <dbReference type="ARBA" id="ARBA00009636"/>
    </source>
</evidence>
<comment type="function">
    <text evidence="1">Tubulin is the major constituent of microtubules. The gamma chain is found at microtubule organizing centers (MTOC) such as the spindle poles or the centrosome, suggesting that it is involved in the minus-end nucleation of microtubule assembly.</text>
</comment>
<feature type="domain" description="Tubulin/FtsZ 2-layer sandwich" evidence="9">
    <location>
        <begin position="18"/>
        <end position="152"/>
    </location>
</feature>
<dbReference type="SUPFAM" id="SSF55307">
    <property type="entry name" value="Tubulin C-terminal domain-like"/>
    <property type="match status" value="1"/>
</dbReference>
<dbReference type="EMBL" id="ASPP01031948">
    <property type="protein sequence ID" value="ETO03792.1"/>
    <property type="molecule type" value="Genomic_DNA"/>
</dbReference>
<comment type="subcellular location">
    <subcellularLocation>
        <location evidence="2">Cytoplasm</location>
        <location evidence="2">Cytoskeleton</location>
    </subcellularLocation>
</comment>
<evidence type="ECO:0000256" key="8">
    <source>
        <dbReference type="ARBA" id="ARBA00023212"/>
    </source>
</evidence>
<comment type="similarity">
    <text evidence="3">Belongs to the tubulin family.</text>
</comment>
<keyword evidence="8" id="KW-0206">Cytoskeleton</keyword>
<dbReference type="Pfam" id="PF03953">
    <property type="entry name" value="Tubulin_C"/>
    <property type="match status" value="1"/>
</dbReference>
<dbReference type="InterPro" id="IPR018316">
    <property type="entry name" value="Tubulin/FtsZ_2-layer-sand-dom"/>
</dbReference>
<evidence type="ECO:0000256" key="5">
    <source>
        <dbReference type="ARBA" id="ARBA00022701"/>
    </source>
</evidence>
<dbReference type="Gene3D" id="3.30.1330.20">
    <property type="entry name" value="Tubulin/FtsZ, C-terminal domain"/>
    <property type="match status" value="1"/>
</dbReference>
<dbReference type="GO" id="GO:0031122">
    <property type="term" value="P:cytoplasmic microtubule organization"/>
    <property type="evidence" value="ECO:0007669"/>
    <property type="project" value="InterPro"/>
</dbReference>
<keyword evidence="11" id="KW-1185">Reference proteome</keyword>
<dbReference type="InterPro" id="IPR037103">
    <property type="entry name" value="Tubulin/FtsZ-like_C"/>
</dbReference>
<dbReference type="PANTHER" id="PTHR11588">
    <property type="entry name" value="TUBULIN"/>
    <property type="match status" value="1"/>
</dbReference>
<keyword evidence="4" id="KW-0963">Cytoplasm</keyword>